<proteinExistence type="predicted"/>
<dbReference type="InterPro" id="IPR025799">
    <property type="entry name" value="Arg_MeTrfase"/>
</dbReference>
<evidence type="ECO:0000313" key="1">
    <source>
        <dbReference type="EMBL" id="OZM72907.1"/>
    </source>
</evidence>
<dbReference type="SUPFAM" id="SSF53335">
    <property type="entry name" value="S-adenosyl-L-methionine-dependent methyltransferases"/>
    <property type="match status" value="1"/>
</dbReference>
<keyword evidence="2" id="KW-1185">Reference proteome</keyword>
<dbReference type="InterPro" id="IPR029063">
    <property type="entry name" value="SAM-dependent_MTases_sf"/>
</dbReference>
<dbReference type="GO" id="GO:0032259">
    <property type="term" value="P:methylation"/>
    <property type="evidence" value="ECO:0007669"/>
    <property type="project" value="UniProtKB-KW"/>
</dbReference>
<reference evidence="1 2" key="1">
    <citation type="submission" date="2017-07" db="EMBL/GenBank/DDBJ databases">
        <title>Amycolatopsis antarcticus sp. nov., isolated from the surface of an Antarcticus brown macroalga.</title>
        <authorList>
            <person name="Wang J."/>
            <person name="Leiva S."/>
            <person name="Huang J."/>
            <person name="Huang Y."/>
        </authorList>
    </citation>
    <scope>NUCLEOTIDE SEQUENCE [LARGE SCALE GENOMIC DNA]</scope>
    <source>
        <strain evidence="1 2">AU-G6</strain>
    </source>
</reference>
<dbReference type="Gene3D" id="3.40.50.150">
    <property type="entry name" value="Vaccinia Virus protein VP39"/>
    <property type="match status" value="1"/>
</dbReference>
<comment type="caution">
    <text evidence="1">The sequence shown here is derived from an EMBL/GenBank/DDBJ whole genome shotgun (WGS) entry which is preliminary data.</text>
</comment>
<accession>A0A263D5N7</accession>
<dbReference type="RefSeq" id="WP_094862765.1">
    <property type="nucleotide sequence ID" value="NZ_NKYE01000006.1"/>
</dbReference>
<dbReference type="Pfam" id="PF06325">
    <property type="entry name" value="PrmA"/>
    <property type="match status" value="1"/>
</dbReference>
<dbReference type="AlphaFoldDB" id="A0A263D5N7"/>
<dbReference type="GO" id="GO:0042054">
    <property type="term" value="F:histone methyltransferase activity"/>
    <property type="evidence" value="ECO:0007669"/>
    <property type="project" value="TreeGrafter"/>
</dbReference>
<organism evidence="1 2">
    <name type="scientific">Amycolatopsis antarctica</name>
    <dbReference type="NCBI Taxonomy" id="1854586"/>
    <lineage>
        <taxon>Bacteria</taxon>
        <taxon>Bacillati</taxon>
        <taxon>Actinomycetota</taxon>
        <taxon>Actinomycetes</taxon>
        <taxon>Pseudonocardiales</taxon>
        <taxon>Pseudonocardiaceae</taxon>
        <taxon>Amycolatopsis</taxon>
    </lineage>
</organism>
<evidence type="ECO:0000313" key="2">
    <source>
        <dbReference type="Proteomes" id="UP000242444"/>
    </source>
</evidence>
<name>A0A263D5N7_9PSEU</name>
<dbReference type="Proteomes" id="UP000242444">
    <property type="component" value="Unassembled WGS sequence"/>
</dbReference>
<dbReference type="OrthoDB" id="5383291at2"/>
<protein>
    <submittedName>
        <fullName evidence="1">SAM-dependent methyltransferase</fullName>
    </submittedName>
</protein>
<dbReference type="InParanoid" id="A0A263D5N7"/>
<keyword evidence="1" id="KW-0808">Transferase</keyword>
<dbReference type="PANTHER" id="PTHR11006:SF53">
    <property type="entry name" value="PROTEIN ARGININE N-METHYLTRANSFERASE 3"/>
    <property type="match status" value="1"/>
</dbReference>
<dbReference type="EMBL" id="NKYE01000006">
    <property type="protein sequence ID" value="OZM72907.1"/>
    <property type="molecule type" value="Genomic_DNA"/>
</dbReference>
<sequence length="370" mass="40630">MSSYRLAELSLPEGSTPVRVAATDDRWFDIAVPSVGEYPVYDDMLYQIMIADTPRTDGYRRAVRRHARGKTVLDIGTGQDALWAIASAEAGARKVYGVETIPESARLARDAVDRAGYSDRVTIVEGLSTDVELPEPIDLCVSEIIGTLGGSEGAASVLSAARRDFMAPGGAFIPQWSATTVGAVDLSVPVPDLQMCLDGDTAKYLEKIFEHVGRPFDVRMCLPGLRIEDLISTRATVEELTFADEIPMDGKDQRELVITRDRTLHGFMIGMLLRIDDVEPLIDSTAQASSWIPVYAPVSDEGIPVREGDRIVFDFSWSLSDDGVHPDYRMEGEIRRAGQSAVAFEWDSPHHGTVFRGNGFYRSLFPVEGP</sequence>
<dbReference type="GO" id="GO:0016274">
    <property type="term" value="F:protein-arginine N-methyltransferase activity"/>
    <property type="evidence" value="ECO:0007669"/>
    <property type="project" value="InterPro"/>
</dbReference>
<keyword evidence="1" id="KW-0489">Methyltransferase</keyword>
<dbReference type="CDD" id="cd02440">
    <property type="entry name" value="AdoMet_MTases"/>
    <property type="match status" value="1"/>
</dbReference>
<dbReference type="PANTHER" id="PTHR11006">
    <property type="entry name" value="PROTEIN ARGININE N-METHYLTRANSFERASE"/>
    <property type="match status" value="1"/>
</dbReference>
<gene>
    <name evidence="1" type="ORF">CFN78_11635</name>
</gene>